<feature type="domain" description="Metallo-beta-lactamase" evidence="10">
    <location>
        <begin position="615"/>
        <end position="826"/>
    </location>
</feature>
<evidence type="ECO:0000256" key="7">
    <source>
        <dbReference type="ARBA" id="ARBA00034301"/>
    </source>
</evidence>
<dbReference type="InterPro" id="IPR052159">
    <property type="entry name" value="Competence_DNA_uptake"/>
</dbReference>
<dbReference type="Proteomes" id="UP000005876">
    <property type="component" value="Chromosome"/>
</dbReference>
<feature type="transmembrane region" description="Helical" evidence="9">
    <location>
        <begin position="254"/>
        <end position="275"/>
    </location>
</feature>
<protein>
    <submittedName>
        <fullName evidence="11">DNA internalization-related competence protein ComEC/Rec2</fullName>
    </submittedName>
</protein>
<dbReference type="Pfam" id="PF13567">
    <property type="entry name" value="DUF4131"/>
    <property type="match status" value="1"/>
</dbReference>
<dbReference type="NCBIfam" id="TIGR00360">
    <property type="entry name" value="ComEC_N-term"/>
    <property type="match status" value="1"/>
</dbReference>
<keyword evidence="5 9" id="KW-0472">Membrane</keyword>
<dbReference type="PANTHER" id="PTHR30619">
    <property type="entry name" value="DNA INTERNALIZATION/COMPETENCE PROTEIN COMEC/REC2"/>
    <property type="match status" value="1"/>
</dbReference>
<keyword evidence="4 9" id="KW-1133">Transmembrane helix</keyword>
<feature type="transmembrane region" description="Helical" evidence="9">
    <location>
        <begin position="474"/>
        <end position="497"/>
    </location>
</feature>
<dbReference type="InterPro" id="IPR035681">
    <property type="entry name" value="ComA-like_MBL"/>
</dbReference>
<dbReference type="InterPro" id="IPR004477">
    <property type="entry name" value="ComEC_N"/>
</dbReference>
<dbReference type="PANTHER" id="PTHR30619:SF1">
    <property type="entry name" value="RECOMBINATION PROTEIN 2"/>
    <property type="match status" value="1"/>
</dbReference>
<dbReference type="InterPro" id="IPR001279">
    <property type="entry name" value="Metallo-B-lactamas"/>
</dbReference>
<dbReference type="SUPFAM" id="SSF56281">
    <property type="entry name" value="Metallo-hydrolase/oxidoreductase"/>
    <property type="match status" value="1"/>
</dbReference>
<sequence length="898" mass="99587">MYSGRTLLLLWAGVTLIFPLIALLMKIPVRHMVLLWLALSGGGFHWAWQDTHNVSHIPDALHVPASKLEDMPVQVSGFIASEVQVDGDRAQFEMRVTAIGNMGSHSQNDTFQGGDGKSEAISEQVIVHIKLAAEQEQRLAAEWQRGDAIQLHGSLKAPAKAGNFGGFDYNEYLHTQEIHWLFKGNGAASLQKQQASQWNRYTLFRWNDQLREQLGQRMESAFSSLHHAGYMKGLVLGVTDELDPATYNEFTQLGLTHILAISGMHVAVYAATLLYSLKLLRVSRETSLTVVMVLIPAYVLLTGASPSVVRAGIMAMIGLFAARRGMLKDGLSILSVSALLMLLWNPYYLLSVSFQLSFLVTAGLLIYMPLMKPFFAKWPLLIGGEIAITITAQLVSFPMTVFYFNQFSLLSFAANFVLVPLITYIVLPLGTVAMGIAFLWEDGSRILAWPAEKLNELTFWLVKWMNVDDIYVSIWPSSSILWVTAYYAALYSILYWLRTWMISRRRTDESLGLEVALDKDKGRLSARRNLVGQSTSVPMPSPIHTGLAASAEWAAILQTGREPEGAAKYARRQWNGYSHLALALSGIAWLGILCIGYITPGGGNTGMVQYLDVGQGDSILITTPGGKHILVDGGGTMDFTTGKNAWRKRKDPYEVGEDTIVPLLKQRGVHRLDAVILTHGDHDHAGGLQAVLDQIPVSTLVFNGTLTDKAPFRKLLNTAINKQVKLYGAHYGMEWRPDQDTKIHFIHPLPLQEDKSEKLPVVKEQNHYSVAMILEMEGASFLFTGDMDDAAESLLLSELTHYPSRNEPEGETVVVRQAVDVMKIAHHGSKHSTSEEWLSYWRPKVSVISVGASNTYGHPNEAVLGRLSAVDSAIYRTDTMGEVQIRAHQGKLSVRHKK</sequence>
<accession>G7VQE5</accession>
<dbReference type="AlphaFoldDB" id="G7VQE5"/>
<reference evidence="12" key="1">
    <citation type="submission" date="2011-11" db="EMBL/GenBank/DDBJ databases">
        <title>Complete sequence of Paenibacillus terrae HPL-003.</title>
        <authorList>
            <person name="Shin S.H."/>
            <person name="Kim S."/>
            <person name="Kim J.Y."/>
        </authorList>
    </citation>
    <scope>NUCLEOTIDE SEQUENCE [LARGE SCALE GENOMIC DNA]</scope>
    <source>
        <strain evidence="12">HPL-003</strain>
    </source>
</reference>
<dbReference type="Gene3D" id="3.60.15.10">
    <property type="entry name" value="Ribonuclease Z/Hydroxyacylglutathione hydrolase-like"/>
    <property type="match status" value="1"/>
</dbReference>
<evidence type="ECO:0000313" key="12">
    <source>
        <dbReference type="Proteomes" id="UP000005876"/>
    </source>
</evidence>
<comment type="subcellular location">
    <subcellularLocation>
        <location evidence="1">Cell membrane</location>
        <topology evidence="1">Multi-pass membrane protein</topology>
    </subcellularLocation>
</comment>
<dbReference type="Pfam" id="PF03772">
    <property type="entry name" value="Competence"/>
    <property type="match status" value="1"/>
</dbReference>
<dbReference type="SMART" id="SM00849">
    <property type="entry name" value="Lactamase_B"/>
    <property type="match status" value="1"/>
</dbReference>
<proteinExistence type="predicted"/>
<dbReference type="HOGENOM" id="CLU_010363_2_1_9"/>
<feature type="transmembrane region" description="Helical" evidence="9">
    <location>
        <begin position="282"/>
        <end position="301"/>
    </location>
</feature>
<comment type="catalytic activity">
    <reaction evidence="6">
        <text>3',5'-cyclic CMP + H2O = CMP + H(+)</text>
        <dbReference type="Rhea" id="RHEA:72675"/>
        <dbReference type="ChEBI" id="CHEBI:15377"/>
        <dbReference type="ChEBI" id="CHEBI:15378"/>
        <dbReference type="ChEBI" id="CHEBI:58003"/>
        <dbReference type="ChEBI" id="CHEBI:60377"/>
    </reaction>
    <physiologicalReaction direction="left-to-right" evidence="6">
        <dbReference type="Rhea" id="RHEA:72676"/>
    </physiologicalReaction>
</comment>
<comment type="catalytic activity">
    <reaction evidence="8">
        <text>3',5'-cyclic UMP + H2O = UMP + H(+)</text>
        <dbReference type="Rhea" id="RHEA:70575"/>
        <dbReference type="ChEBI" id="CHEBI:15377"/>
        <dbReference type="ChEBI" id="CHEBI:15378"/>
        <dbReference type="ChEBI" id="CHEBI:57865"/>
        <dbReference type="ChEBI" id="CHEBI:184387"/>
    </reaction>
    <physiologicalReaction direction="left-to-right" evidence="8">
        <dbReference type="Rhea" id="RHEA:70576"/>
    </physiologicalReaction>
</comment>
<feature type="transmembrane region" description="Helical" evidence="9">
    <location>
        <begin position="6"/>
        <end position="25"/>
    </location>
</feature>
<dbReference type="InterPro" id="IPR036866">
    <property type="entry name" value="RibonucZ/Hydroxyglut_hydro"/>
</dbReference>
<dbReference type="eggNOG" id="COG2333">
    <property type="taxonomic scope" value="Bacteria"/>
</dbReference>
<evidence type="ECO:0000256" key="5">
    <source>
        <dbReference type="ARBA" id="ARBA00023136"/>
    </source>
</evidence>
<keyword evidence="2" id="KW-1003">Cell membrane</keyword>
<feature type="transmembrane region" description="Helical" evidence="9">
    <location>
        <begin position="347"/>
        <end position="368"/>
    </location>
</feature>
<dbReference type="KEGG" id="pta:HPL003_25695"/>
<feature type="transmembrane region" description="Helical" evidence="9">
    <location>
        <begin position="380"/>
        <end position="404"/>
    </location>
</feature>
<evidence type="ECO:0000256" key="3">
    <source>
        <dbReference type="ARBA" id="ARBA00022692"/>
    </source>
</evidence>
<evidence type="ECO:0000256" key="9">
    <source>
        <dbReference type="SAM" id="Phobius"/>
    </source>
</evidence>
<dbReference type="CDD" id="cd07731">
    <property type="entry name" value="ComA-like_MBL-fold"/>
    <property type="match status" value="1"/>
</dbReference>
<dbReference type="EMBL" id="CP003107">
    <property type="protein sequence ID" value="AET61855.1"/>
    <property type="molecule type" value="Genomic_DNA"/>
</dbReference>
<gene>
    <name evidence="11" type="ordered locus">HPL003_25695</name>
</gene>
<reference evidence="11 12" key="3">
    <citation type="journal article" date="2012" name="J. Bacteriol.">
        <title>Genome Sequence of Paenibacillus terrae HPL-003, a Xylanase-Producing Bacterium Isolated from Soil Found in Forest Residue.</title>
        <authorList>
            <person name="Shin S.H."/>
            <person name="Kim S."/>
            <person name="Kim J.Y."/>
            <person name="Song H.Y."/>
            <person name="Cho S.J."/>
            <person name="Kim D.R."/>
            <person name="Lee K.I."/>
            <person name="Lim H.K."/>
            <person name="Park N.J."/>
            <person name="Hwang I.T."/>
            <person name="Yang K.S."/>
        </authorList>
    </citation>
    <scope>NUCLEOTIDE SEQUENCE [LARGE SCALE GENOMIC DNA]</scope>
    <source>
        <strain evidence="11 12">HPL-003</strain>
    </source>
</reference>
<evidence type="ECO:0000256" key="8">
    <source>
        <dbReference type="ARBA" id="ARBA00048505"/>
    </source>
</evidence>
<feature type="transmembrane region" description="Helical" evidence="9">
    <location>
        <begin position="416"/>
        <end position="440"/>
    </location>
</feature>
<reference key="2">
    <citation type="submission" date="2011-11" db="EMBL/GenBank/DDBJ databases">
        <authorList>
            <person name="Shin S.H."/>
            <person name="Kim S."/>
            <person name="Kim J.Y."/>
        </authorList>
    </citation>
    <scope>NUCLEOTIDE SEQUENCE</scope>
    <source>
        <strain>HPL-003</strain>
    </source>
</reference>
<evidence type="ECO:0000256" key="1">
    <source>
        <dbReference type="ARBA" id="ARBA00004651"/>
    </source>
</evidence>
<dbReference type="STRING" id="985665.HPL003_25695"/>
<feature type="transmembrane region" description="Helical" evidence="9">
    <location>
        <begin position="577"/>
        <end position="598"/>
    </location>
</feature>
<dbReference type="Pfam" id="PF00753">
    <property type="entry name" value="Lactamase_B"/>
    <property type="match status" value="1"/>
</dbReference>
<dbReference type="GO" id="GO:0005886">
    <property type="term" value="C:plasma membrane"/>
    <property type="evidence" value="ECO:0007669"/>
    <property type="project" value="UniProtKB-SubCell"/>
</dbReference>
<evidence type="ECO:0000256" key="2">
    <source>
        <dbReference type="ARBA" id="ARBA00022475"/>
    </source>
</evidence>
<evidence type="ECO:0000256" key="4">
    <source>
        <dbReference type="ARBA" id="ARBA00022989"/>
    </source>
</evidence>
<dbReference type="InterPro" id="IPR025405">
    <property type="entry name" value="DUF4131"/>
</dbReference>
<evidence type="ECO:0000259" key="10">
    <source>
        <dbReference type="SMART" id="SM00849"/>
    </source>
</evidence>
<keyword evidence="3 9" id="KW-0812">Transmembrane</keyword>
<evidence type="ECO:0000256" key="6">
    <source>
        <dbReference type="ARBA" id="ARBA00034221"/>
    </source>
</evidence>
<comment type="function">
    <text evidence="7">Counteracts the endogenous Pycsar antiviral defense system. Phosphodiesterase that enables metal-dependent hydrolysis of host cyclic nucleotide Pycsar defense signals such as cCMP and cUMP.</text>
</comment>
<name>G7VQE5_PAETH</name>
<dbReference type="eggNOG" id="COG0658">
    <property type="taxonomic scope" value="Bacteria"/>
</dbReference>
<organism evidence="11 12">
    <name type="scientific">Paenibacillus terrae (strain HPL-003)</name>
    <dbReference type="NCBI Taxonomy" id="985665"/>
    <lineage>
        <taxon>Bacteria</taxon>
        <taxon>Bacillati</taxon>
        <taxon>Bacillota</taxon>
        <taxon>Bacilli</taxon>
        <taxon>Bacillales</taxon>
        <taxon>Paenibacillaceae</taxon>
        <taxon>Paenibacillus</taxon>
    </lineage>
</organism>
<evidence type="ECO:0000313" key="11">
    <source>
        <dbReference type="EMBL" id="AET61855.1"/>
    </source>
</evidence>